<dbReference type="RefSeq" id="WP_002705293.1">
    <property type="nucleotide sequence ID" value="NZ_AGRW01000051.1"/>
</dbReference>
<proteinExistence type="predicted"/>
<dbReference type="GO" id="GO:0051607">
    <property type="term" value="P:defense response to virus"/>
    <property type="evidence" value="ECO:0007669"/>
    <property type="project" value="UniProtKB-KW"/>
</dbReference>
<keyword evidence="4" id="KW-1185">Reference proteome</keyword>
<dbReference type="InterPro" id="IPR005537">
    <property type="entry name" value="RAMP_III_fam"/>
</dbReference>
<feature type="domain" description="CRISPR type III-associated protein" evidence="2">
    <location>
        <begin position="42"/>
        <end position="177"/>
    </location>
</feature>
<dbReference type="PATRIC" id="fig|907348.3.peg.2036"/>
<dbReference type="PANTHER" id="PTHR35579:SF6">
    <property type="entry name" value="DUF324 DOMAIN-CONTAINING PROTEIN"/>
    <property type="match status" value="1"/>
</dbReference>
<dbReference type="InterPro" id="IPR023825">
    <property type="entry name" value="CRISPR-assoc_RAMP_BGP1436"/>
</dbReference>
<evidence type="ECO:0000313" key="4">
    <source>
        <dbReference type="Proteomes" id="UP000003571"/>
    </source>
</evidence>
<comment type="caution">
    <text evidence="3">The sequence shown here is derived from an EMBL/GenBank/DDBJ whole genome shotgun (WGS) entry which is preliminary data.</text>
</comment>
<name>H7EMP8_9SPIR</name>
<gene>
    <name evidence="3" type="ORF">TresaDRAFT_0281</name>
</gene>
<dbReference type="EMBL" id="AGRW01000051">
    <property type="protein sequence ID" value="EIC01144.1"/>
    <property type="molecule type" value="Genomic_DNA"/>
</dbReference>
<organism evidence="3 4">
    <name type="scientific">Treponema saccharophilum DSM 2985</name>
    <dbReference type="NCBI Taxonomy" id="907348"/>
    <lineage>
        <taxon>Bacteria</taxon>
        <taxon>Pseudomonadati</taxon>
        <taxon>Spirochaetota</taxon>
        <taxon>Spirochaetia</taxon>
        <taxon>Spirochaetales</taxon>
        <taxon>Treponemataceae</taxon>
        <taxon>Treponema</taxon>
    </lineage>
</organism>
<dbReference type="AlphaFoldDB" id="H7EMP8"/>
<sequence length="686" mass="76966">MIKAPYNFVPLAQKVVFPEWGSQISIDSPFEDGISGTISVRYTAQTPVFVGNGKNDNGNIDNYKAANGKFAIPGSSLRGMFRNVIEIASFGKFNRVSDAALSVRDLTNAAKKLYRSHFTNKSIKGGWLIFENSGWVVYPVEYKRIEDSDIEKYYELESGALTKREDSKDRINKLHNDVAVFFSAGETKVSRIKKTEYTGSVSGFIVLTGNPGGKKHLDFVFEDKGKQKIIVDYATILQFKQTNAPKAADQKKGLDLAKKLNDCKNIGYPGIPVFYLPDSNGNPESLGLSMMYRLPYKNSLHDAVRNSSEDNFSDKLDFAECMFGKIENTKTEKSDYNFSLRGRVQLEDAVTNSVALAQKVDTILSNPKPSFYPNYIQQDTRNQEYKTLMDNDVLLRGWKRYPVRNKTNIVKPNQDQEKQTSHFSPLQKGTVFEGKIHFHNLKKEELGLLLWAIAWGNDKNLSHAVGMGKSCGFGQIRAEISSMSYLNNDSSDNKYRTASVDEINSWIRIFESYMEGKVVGWKNCQQLKELKAMANPNNAERPKWDLAHMVLDLKGKNEFVEAKKGLCFLSAYSEENQESNLSHGFVRQNNQTSFQNNRGYGKPSQNIAKKMPHSEAGVANGSIQVCVLLQEKTKKGGWKACVKDTPEICGSIINTADVPTDKNAGDEIKLKVASVKGDTSSFRYEK</sequence>
<accession>H7EMP8</accession>
<dbReference type="Pfam" id="PF03787">
    <property type="entry name" value="RAMPs"/>
    <property type="match status" value="1"/>
</dbReference>
<dbReference type="Proteomes" id="UP000003571">
    <property type="component" value="Unassembled WGS sequence"/>
</dbReference>
<reference evidence="3 4" key="1">
    <citation type="submission" date="2011-09" db="EMBL/GenBank/DDBJ databases">
        <title>The draft genome of Treponema saccharophilum DSM 2985.</title>
        <authorList>
            <consortium name="US DOE Joint Genome Institute (JGI-PGF)"/>
            <person name="Lucas S."/>
            <person name="Copeland A."/>
            <person name="Lapidus A."/>
            <person name="Glavina del Rio T."/>
            <person name="Dalin E."/>
            <person name="Tice H."/>
            <person name="Bruce D."/>
            <person name="Goodwin L."/>
            <person name="Pitluck S."/>
            <person name="Peters L."/>
            <person name="Kyrpides N."/>
            <person name="Mavromatis K."/>
            <person name="Ivanova N."/>
            <person name="Markowitz V."/>
            <person name="Cheng J.-F."/>
            <person name="Hugenholtz P."/>
            <person name="Woyke T."/>
            <person name="Wu D."/>
            <person name="Gronow S."/>
            <person name="Wellnitz S."/>
            <person name="Brambilla E."/>
            <person name="Klenk H.-P."/>
            <person name="Eisen J.A."/>
        </authorList>
    </citation>
    <scope>NUCLEOTIDE SEQUENCE [LARGE SCALE GENOMIC DNA]</scope>
    <source>
        <strain evidence="3 4">DSM 2985</strain>
    </source>
</reference>
<dbReference type="PANTHER" id="PTHR35579">
    <property type="entry name" value="CRISPR SYSTEM CMS ENDORIBONUCLEASE CSM3"/>
    <property type="match status" value="1"/>
</dbReference>
<dbReference type="STRING" id="907348.TresaDRAFT_0281"/>
<evidence type="ECO:0000313" key="3">
    <source>
        <dbReference type="EMBL" id="EIC01144.1"/>
    </source>
</evidence>
<dbReference type="eggNOG" id="COG1337">
    <property type="taxonomic scope" value="Bacteria"/>
</dbReference>
<evidence type="ECO:0000259" key="2">
    <source>
        <dbReference type="Pfam" id="PF03787"/>
    </source>
</evidence>
<keyword evidence="1" id="KW-0051">Antiviral defense</keyword>
<evidence type="ECO:0000256" key="1">
    <source>
        <dbReference type="ARBA" id="ARBA00023118"/>
    </source>
</evidence>
<protein>
    <recommendedName>
        <fullName evidence="2">CRISPR type III-associated protein domain-containing protein</fullName>
    </recommendedName>
</protein>
<dbReference type="CDD" id="cd09726">
    <property type="entry name" value="RAMP_I_III"/>
    <property type="match status" value="1"/>
</dbReference>
<dbReference type="OrthoDB" id="5362408at2"/>
<dbReference type="InterPro" id="IPR052216">
    <property type="entry name" value="CRISPR_Csm3_endoribonuclease"/>
</dbReference>
<dbReference type="NCBIfam" id="TIGR03986">
    <property type="entry name" value="TIGR03986 family CRISPR-associated RAMP protein"/>
    <property type="match status" value="1"/>
</dbReference>